<reference evidence="7" key="2">
    <citation type="submission" date="2023-01" db="EMBL/GenBank/DDBJ databases">
        <title>Draft genome sequence of Portibacter lacus strain NBRC 108769.</title>
        <authorList>
            <person name="Sun Q."/>
            <person name="Mori K."/>
        </authorList>
    </citation>
    <scope>NUCLEOTIDE SEQUENCE</scope>
    <source>
        <strain evidence="7">NBRC 108769</strain>
    </source>
</reference>
<evidence type="ECO:0000256" key="4">
    <source>
        <dbReference type="ARBA" id="ARBA00022989"/>
    </source>
</evidence>
<feature type="transmembrane region" description="Helical" evidence="6">
    <location>
        <begin position="7"/>
        <end position="24"/>
    </location>
</feature>
<keyword evidence="3 6" id="KW-0812">Transmembrane</keyword>
<name>A0AA37SL40_9BACT</name>
<gene>
    <name evidence="7" type="ORF">GCM10007940_05170</name>
</gene>
<dbReference type="PANTHER" id="PTHR21716">
    <property type="entry name" value="TRANSMEMBRANE PROTEIN"/>
    <property type="match status" value="1"/>
</dbReference>
<organism evidence="7 8">
    <name type="scientific">Portibacter lacus</name>
    <dbReference type="NCBI Taxonomy" id="1099794"/>
    <lineage>
        <taxon>Bacteria</taxon>
        <taxon>Pseudomonadati</taxon>
        <taxon>Bacteroidota</taxon>
        <taxon>Saprospiria</taxon>
        <taxon>Saprospirales</taxon>
        <taxon>Haliscomenobacteraceae</taxon>
        <taxon>Portibacter</taxon>
    </lineage>
</organism>
<sequence length="357" mass="39754">MKRQKTAAAFIIVAISALFTIYAKNFLVPLILSIVLWYIINALNSLLRAAPFVKNYIHKGVTISLSAVFVLLILFSIGSLITQNINEMIINAPSYRLNFERQIGKIAEAIGYSQATDIKTLTTEFDIDNFLRGLLNSTSKVASQFLLILLYTLFLLLEQSTFLKKIIALRMDKEPRDKLYGLLDGINNGVRTYIGVKFIASIATGIFSYIVIKAVGLEFALFWAFIIFLFNFIPTIGSIVATSFPTIFALIQFETLTPFFIVLIGVGVIQIIIGGILEPKFYGDSLNISPFVIVLSLVMWGMLWGVVGMLLCVPITVILIKIFAQFDNTRPIAIMLSRNGNIGAVTRKRGTKQSLRN</sequence>
<dbReference type="RefSeq" id="WP_235294522.1">
    <property type="nucleotide sequence ID" value="NZ_BSOH01000001.1"/>
</dbReference>
<keyword evidence="8" id="KW-1185">Reference proteome</keyword>
<dbReference type="EMBL" id="BSOH01000001">
    <property type="protein sequence ID" value="GLR15902.1"/>
    <property type="molecule type" value="Genomic_DNA"/>
</dbReference>
<dbReference type="InterPro" id="IPR002549">
    <property type="entry name" value="AI-2E-like"/>
</dbReference>
<evidence type="ECO:0000313" key="7">
    <source>
        <dbReference type="EMBL" id="GLR15902.1"/>
    </source>
</evidence>
<evidence type="ECO:0000256" key="6">
    <source>
        <dbReference type="SAM" id="Phobius"/>
    </source>
</evidence>
<feature type="transmembrane region" description="Helical" evidence="6">
    <location>
        <begin position="297"/>
        <end position="320"/>
    </location>
</feature>
<comment type="subcellular location">
    <subcellularLocation>
        <location evidence="1">Membrane</location>
        <topology evidence="1">Multi-pass membrane protein</topology>
    </subcellularLocation>
</comment>
<keyword evidence="4 6" id="KW-1133">Transmembrane helix</keyword>
<keyword evidence="5 6" id="KW-0472">Membrane</keyword>
<dbReference type="PANTHER" id="PTHR21716:SF64">
    <property type="entry name" value="AI-2 TRANSPORT PROTEIN TQSA"/>
    <property type="match status" value="1"/>
</dbReference>
<accession>A0AA37SL40</accession>
<reference evidence="7" key="1">
    <citation type="journal article" date="2014" name="Int. J. Syst. Evol. Microbiol.">
        <title>Complete genome sequence of Corynebacterium casei LMG S-19264T (=DSM 44701T), isolated from a smear-ripened cheese.</title>
        <authorList>
            <consortium name="US DOE Joint Genome Institute (JGI-PGF)"/>
            <person name="Walter F."/>
            <person name="Albersmeier A."/>
            <person name="Kalinowski J."/>
            <person name="Ruckert C."/>
        </authorList>
    </citation>
    <scope>NUCLEOTIDE SEQUENCE</scope>
    <source>
        <strain evidence="7">NBRC 108769</strain>
    </source>
</reference>
<feature type="transmembrane region" description="Helical" evidence="6">
    <location>
        <begin position="30"/>
        <end position="49"/>
    </location>
</feature>
<feature type="transmembrane region" description="Helical" evidence="6">
    <location>
        <begin position="61"/>
        <end position="81"/>
    </location>
</feature>
<dbReference type="Proteomes" id="UP001156666">
    <property type="component" value="Unassembled WGS sequence"/>
</dbReference>
<feature type="transmembrane region" description="Helical" evidence="6">
    <location>
        <begin position="141"/>
        <end position="157"/>
    </location>
</feature>
<proteinExistence type="inferred from homology"/>
<evidence type="ECO:0000313" key="8">
    <source>
        <dbReference type="Proteomes" id="UP001156666"/>
    </source>
</evidence>
<dbReference type="GO" id="GO:0055085">
    <property type="term" value="P:transmembrane transport"/>
    <property type="evidence" value="ECO:0007669"/>
    <property type="project" value="TreeGrafter"/>
</dbReference>
<feature type="transmembrane region" description="Helical" evidence="6">
    <location>
        <begin position="256"/>
        <end position="277"/>
    </location>
</feature>
<dbReference type="GO" id="GO:0016020">
    <property type="term" value="C:membrane"/>
    <property type="evidence" value="ECO:0007669"/>
    <property type="project" value="UniProtKB-SubCell"/>
</dbReference>
<comment type="similarity">
    <text evidence="2">Belongs to the autoinducer-2 exporter (AI-2E) (TC 2.A.86) family.</text>
</comment>
<dbReference type="Pfam" id="PF01594">
    <property type="entry name" value="AI-2E_transport"/>
    <property type="match status" value="1"/>
</dbReference>
<comment type="caution">
    <text evidence="7">The sequence shown here is derived from an EMBL/GenBank/DDBJ whole genome shotgun (WGS) entry which is preliminary data.</text>
</comment>
<evidence type="ECO:0000256" key="2">
    <source>
        <dbReference type="ARBA" id="ARBA00009773"/>
    </source>
</evidence>
<evidence type="ECO:0000256" key="3">
    <source>
        <dbReference type="ARBA" id="ARBA00022692"/>
    </source>
</evidence>
<dbReference type="AlphaFoldDB" id="A0AA37SL40"/>
<evidence type="ECO:0000256" key="5">
    <source>
        <dbReference type="ARBA" id="ARBA00023136"/>
    </source>
</evidence>
<feature type="transmembrane region" description="Helical" evidence="6">
    <location>
        <begin position="221"/>
        <end position="244"/>
    </location>
</feature>
<protein>
    <submittedName>
        <fullName evidence="7">AI-2E family transporter</fullName>
    </submittedName>
</protein>
<evidence type="ECO:0000256" key="1">
    <source>
        <dbReference type="ARBA" id="ARBA00004141"/>
    </source>
</evidence>
<feature type="transmembrane region" description="Helical" evidence="6">
    <location>
        <begin position="194"/>
        <end position="215"/>
    </location>
</feature>